<gene>
    <name evidence="2" type="ORF">CQW49_19550</name>
</gene>
<protein>
    <recommendedName>
        <fullName evidence="4">Cupin domain-containing protein</fullName>
    </recommendedName>
</protein>
<evidence type="ECO:0000313" key="2">
    <source>
        <dbReference type="EMBL" id="ATQ69832.1"/>
    </source>
</evidence>
<feature type="signal peptide" evidence="1">
    <location>
        <begin position="1"/>
        <end position="19"/>
    </location>
</feature>
<organism evidence="2 3">
    <name type="scientific">Methylosinus trichosporium (strain ATCC 35070 / NCIMB 11131 / UNIQEM 75 / OB3b)</name>
    <dbReference type="NCBI Taxonomy" id="595536"/>
    <lineage>
        <taxon>Bacteria</taxon>
        <taxon>Pseudomonadati</taxon>
        <taxon>Pseudomonadota</taxon>
        <taxon>Alphaproteobacteria</taxon>
        <taxon>Hyphomicrobiales</taxon>
        <taxon>Methylocystaceae</taxon>
        <taxon>Methylosinus</taxon>
    </lineage>
</organism>
<dbReference type="RefSeq" id="WP_003609653.1">
    <property type="nucleotide sequence ID" value="NZ_ADVE02000001.1"/>
</dbReference>
<dbReference type="EMBL" id="CP023737">
    <property type="protein sequence ID" value="ATQ69832.1"/>
    <property type="molecule type" value="Genomic_DNA"/>
</dbReference>
<dbReference type="InterPro" id="IPR011051">
    <property type="entry name" value="RmlC_Cupin_sf"/>
</dbReference>
<evidence type="ECO:0000313" key="3">
    <source>
        <dbReference type="Proteomes" id="UP000230709"/>
    </source>
</evidence>
<accession>A0A2D2D4D1</accession>
<keyword evidence="3" id="KW-1185">Reference proteome</keyword>
<reference evidence="3" key="1">
    <citation type="submission" date="2017-10" db="EMBL/GenBank/DDBJ databases">
        <title>Completed PacBio SMRT sequence of Methylosinus trichosporium OB3b reveals presence of a third large plasmid.</title>
        <authorList>
            <person name="Charles T.C."/>
            <person name="Lynch M.D.J."/>
            <person name="Heil J.R."/>
            <person name="Cheng J."/>
        </authorList>
    </citation>
    <scope>NUCLEOTIDE SEQUENCE [LARGE SCALE GENOMIC DNA]</scope>
    <source>
        <strain evidence="3">OB3b</strain>
    </source>
</reference>
<dbReference type="KEGG" id="mtw:CQW49_19550"/>
<evidence type="ECO:0000256" key="1">
    <source>
        <dbReference type="SAM" id="SignalP"/>
    </source>
</evidence>
<feature type="chain" id="PRO_5013682603" description="Cupin domain-containing protein" evidence="1">
    <location>
        <begin position="20"/>
        <end position="223"/>
    </location>
</feature>
<name>A0A2D2D4D1_METT3</name>
<dbReference type="Gene3D" id="2.60.120.10">
    <property type="entry name" value="Jelly Rolls"/>
    <property type="match status" value="2"/>
</dbReference>
<dbReference type="AlphaFoldDB" id="A0A2D2D4D1"/>
<evidence type="ECO:0008006" key="4">
    <source>
        <dbReference type="Google" id="ProtNLM"/>
    </source>
</evidence>
<dbReference type="Proteomes" id="UP000230709">
    <property type="component" value="Chromosome"/>
</dbReference>
<keyword evidence="1" id="KW-0732">Signal</keyword>
<sequence length="223" mass="24515">MRTPLFLVAILLGASPARAEAPPVARAPFHIPVFSNDAITLLDVPIPAGREAGWHRHSRDFVFVVVRDSDLLLQNWGESETTRTHWPRGMAAFNAFSKKPLVHRGQNIGPEPLHFVGFEFLQEAPQGRATSARPPAYREIIDNERLRGWRLILKPGESAPGFAQTAPMARIVVEGGLLMETWESGDQAMALAPGAFQWREAGAAPALRNAGETTIEVVEIETK</sequence>
<proteinExistence type="predicted"/>
<dbReference type="InterPro" id="IPR014710">
    <property type="entry name" value="RmlC-like_jellyroll"/>
</dbReference>
<dbReference type="SUPFAM" id="SSF51182">
    <property type="entry name" value="RmlC-like cupins"/>
    <property type="match status" value="2"/>
</dbReference>